<feature type="transmembrane region" description="Helical" evidence="8">
    <location>
        <begin position="43"/>
        <end position="62"/>
    </location>
</feature>
<evidence type="ECO:0000256" key="3">
    <source>
        <dbReference type="ARBA" id="ARBA00022448"/>
    </source>
</evidence>
<gene>
    <name evidence="9" type="ORF">AZI98_16515</name>
</gene>
<dbReference type="Gene3D" id="1.20.1740.10">
    <property type="entry name" value="Amino acid/polyamine transporter I"/>
    <property type="match status" value="1"/>
</dbReference>
<evidence type="ECO:0000256" key="5">
    <source>
        <dbReference type="ARBA" id="ARBA00022692"/>
    </source>
</evidence>
<dbReference type="STRING" id="33936.AZI98_16515"/>
<dbReference type="InterPro" id="IPR004761">
    <property type="entry name" value="Spore_GerAB"/>
</dbReference>
<comment type="caution">
    <text evidence="9">The sequence shown here is derived from an EMBL/GenBank/DDBJ whole genome shotgun (WGS) entry which is preliminary data.</text>
</comment>
<evidence type="ECO:0000256" key="7">
    <source>
        <dbReference type="ARBA" id="ARBA00023136"/>
    </source>
</evidence>
<protein>
    <submittedName>
        <fullName evidence="9">Uncharacterized protein</fullName>
    </submittedName>
</protein>
<feature type="transmembrane region" description="Helical" evidence="8">
    <location>
        <begin position="12"/>
        <end position="31"/>
    </location>
</feature>
<evidence type="ECO:0000313" key="9">
    <source>
        <dbReference type="EMBL" id="KZN94893.1"/>
    </source>
</evidence>
<keyword evidence="4" id="KW-0309">Germination</keyword>
<dbReference type="GO" id="GO:0016020">
    <property type="term" value="C:membrane"/>
    <property type="evidence" value="ECO:0007669"/>
    <property type="project" value="UniProtKB-SubCell"/>
</dbReference>
<sequence length="364" mass="42329">MAQIAERHKVSAPLVFYLVHSTQFGIGVLGFQKNVVKYAGHDSWISVILIGLIVHLYIWMIYQILKRSSGSLMTLQHDLFGKWVGNGLNIVWIIYFFLGSCAILIGYIEILKVWMFEDLNIWIYTAIFMGLLYYIFNGGFRVVTGFAFFGVVLPLWIFLTFLIFPTRFADLQHLLPIMDHSPQEIFMGTMQMVITVIGFETLFLYYPFVKNIDKSQKWAHIGNLFTTCSYIIIMIVSIVYYSAEEEILRNKWATLAMWKIVELPFVERFEYIGIASWSLVILPNICVMLWSAKRGITEIFGITEKKAIISVLVVMFFIVNVIVDKEDIQLLNKIINMYALGIVFCYIPVLYLITFVRDLWKRRT</sequence>
<comment type="similarity">
    <text evidence="2">Belongs to the amino acid-polyamine-organocation (APC) superfamily. Spore germination protein (SGP) (TC 2.A.3.9) family.</text>
</comment>
<dbReference type="GO" id="GO:0009847">
    <property type="term" value="P:spore germination"/>
    <property type="evidence" value="ECO:0007669"/>
    <property type="project" value="InterPro"/>
</dbReference>
<feature type="transmembrane region" description="Helical" evidence="8">
    <location>
        <begin position="335"/>
        <end position="356"/>
    </location>
</feature>
<feature type="transmembrane region" description="Helical" evidence="8">
    <location>
        <begin position="83"/>
        <end position="107"/>
    </location>
</feature>
<feature type="transmembrane region" description="Helical" evidence="8">
    <location>
        <begin position="119"/>
        <end position="136"/>
    </location>
</feature>
<organism evidence="9 10">
    <name type="scientific">Aeribacillus pallidus</name>
    <dbReference type="NCBI Taxonomy" id="33936"/>
    <lineage>
        <taxon>Bacteria</taxon>
        <taxon>Bacillati</taxon>
        <taxon>Bacillota</taxon>
        <taxon>Bacilli</taxon>
        <taxon>Bacillales</taxon>
        <taxon>Bacillaceae</taxon>
        <taxon>Aeribacillus</taxon>
    </lineage>
</organism>
<dbReference type="AlphaFoldDB" id="A0A165WD49"/>
<dbReference type="RefSeq" id="WP_063389352.1">
    <property type="nucleotide sequence ID" value="NZ_LWBR01000072.1"/>
</dbReference>
<feature type="transmembrane region" description="Helical" evidence="8">
    <location>
        <begin position="143"/>
        <end position="165"/>
    </location>
</feature>
<feature type="transmembrane region" description="Helical" evidence="8">
    <location>
        <begin position="221"/>
        <end position="243"/>
    </location>
</feature>
<evidence type="ECO:0000256" key="1">
    <source>
        <dbReference type="ARBA" id="ARBA00004141"/>
    </source>
</evidence>
<proteinExistence type="inferred from homology"/>
<evidence type="ECO:0000256" key="8">
    <source>
        <dbReference type="SAM" id="Phobius"/>
    </source>
</evidence>
<dbReference type="OrthoDB" id="2380240at2"/>
<dbReference type="PANTHER" id="PTHR34975:SF2">
    <property type="entry name" value="SPORE GERMINATION PROTEIN A2"/>
    <property type="match status" value="1"/>
</dbReference>
<evidence type="ECO:0000256" key="2">
    <source>
        <dbReference type="ARBA" id="ARBA00007998"/>
    </source>
</evidence>
<keyword evidence="7 8" id="KW-0472">Membrane</keyword>
<comment type="subcellular location">
    <subcellularLocation>
        <location evidence="1">Membrane</location>
        <topology evidence="1">Multi-pass membrane protein</topology>
    </subcellularLocation>
</comment>
<name>A0A165WD49_9BACI</name>
<evidence type="ECO:0000313" key="10">
    <source>
        <dbReference type="Proteomes" id="UP000076476"/>
    </source>
</evidence>
<dbReference type="NCBIfam" id="TIGR00912">
    <property type="entry name" value="2A0309"/>
    <property type="match status" value="1"/>
</dbReference>
<evidence type="ECO:0000256" key="6">
    <source>
        <dbReference type="ARBA" id="ARBA00022989"/>
    </source>
</evidence>
<accession>A0A165WD49</accession>
<dbReference type="PANTHER" id="PTHR34975">
    <property type="entry name" value="SPORE GERMINATION PROTEIN A2"/>
    <property type="match status" value="1"/>
</dbReference>
<evidence type="ECO:0000256" key="4">
    <source>
        <dbReference type="ARBA" id="ARBA00022544"/>
    </source>
</evidence>
<feature type="transmembrane region" description="Helical" evidence="8">
    <location>
        <begin position="304"/>
        <end position="323"/>
    </location>
</feature>
<feature type="transmembrane region" description="Helical" evidence="8">
    <location>
        <begin position="271"/>
        <end position="292"/>
    </location>
</feature>
<keyword evidence="6 8" id="KW-1133">Transmembrane helix</keyword>
<dbReference type="Pfam" id="PF03845">
    <property type="entry name" value="Spore_permease"/>
    <property type="match status" value="1"/>
</dbReference>
<keyword evidence="10" id="KW-1185">Reference proteome</keyword>
<dbReference type="Proteomes" id="UP000076476">
    <property type="component" value="Unassembled WGS sequence"/>
</dbReference>
<reference evidence="9 10" key="1">
    <citation type="submission" date="2016-04" db="EMBL/GenBank/DDBJ databases">
        <title>Draft genome sequence of Aeribacillus pallidus 8m3 from petroleum reservoir.</title>
        <authorList>
            <person name="Poltaraus A.B."/>
            <person name="Nazina T.N."/>
            <person name="Tourova T.P."/>
            <person name="Malakho S.M."/>
            <person name="Korshunova A.V."/>
            <person name="Sokolova D.S."/>
        </authorList>
    </citation>
    <scope>NUCLEOTIDE SEQUENCE [LARGE SCALE GENOMIC DNA]</scope>
    <source>
        <strain evidence="9 10">8m3</strain>
    </source>
</reference>
<feature type="transmembrane region" description="Helical" evidence="8">
    <location>
        <begin position="185"/>
        <end position="209"/>
    </location>
</feature>
<keyword evidence="5 8" id="KW-0812">Transmembrane</keyword>
<dbReference type="EMBL" id="LWBR01000072">
    <property type="protein sequence ID" value="KZN94893.1"/>
    <property type="molecule type" value="Genomic_DNA"/>
</dbReference>
<keyword evidence="3" id="KW-0813">Transport</keyword>